<dbReference type="Proteomes" id="UP000005237">
    <property type="component" value="Unassembled WGS sequence"/>
</dbReference>
<evidence type="ECO:0000259" key="1">
    <source>
        <dbReference type="Pfam" id="PF18701"/>
    </source>
</evidence>
<feature type="domain" description="DUF5641" evidence="1">
    <location>
        <begin position="2"/>
        <end position="93"/>
    </location>
</feature>
<sequence>MKHLETIRLQLWDEFYNELYTGKLAPKYKFKAHATTAPQPNHIVLVERPKVPRYKWPLGRIMQLLPSKDGTIRSGIVRCNNTLIERAVNQLIPIELTTSSE</sequence>
<dbReference type="EnsemblMetazoa" id="CJA34545.1">
    <property type="protein sequence ID" value="CJA34545.1"/>
    <property type="gene ID" value="WBGene00210392"/>
</dbReference>
<dbReference type="InterPro" id="IPR040676">
    <property type="entry name" value="DUF5641"/>
</dbReference>
<reference evidence="3" key="1">
    <citation type="submission" date="2010-08" db="EMBL/GenBank/DDBJ databases">
        <authorList>
            <consortium name="Caenorhabditis japonica Sequencing Consortium"/>
            <person name="Wilson R.K."/>
        </authorList>
    </citation>
    <scope>NUCLEOTIDE SEQUENCE [LARGE SCALE GENOMIC DNA]</scope>
    <source>
        <strain evidence="3">DF5081</strain>
    </source>
</reference>
<dbReference type="Pfam" id="PF18701">
    <property type="entry name" value="DUF5641"/>
    <property type="match status" value="1"/>
</dbReference>
<accession>A0A2Q4SKB5</accession>
<dbReference type="EnsemblMetazoa" id="CJA32516.1">
    <property type="protein sequence ID" value="CJA32516.1"/>
    <property type="gene ID" value="WBGene00208363"/>
</dbReference>
<name>A0A2Q4SKB5_CAEJA</name>
<organism evidence="2 3">
    <name type="scientific">Caenorhabditis japonica</name>
    <dbReference type="NCBI Taxonomy" id="281687"/>
    <lineage>
        <taxon>Eukaryota</taxon>
        <taxon>Metazoa</taxon>
        <taxon>Ecdysozoa</taxon>
        <taxon>Nematoda</taxon>
        <taxon>Chromadorea</taxon>
        <taxon>Rhabditida</taxon>
        <taxon>Rhabditina</taxon>
        <taxon>Rhabditomorpha</taxon>
        <taxon>Rhabditoidea</taxon>
        <taxon>Rhabditidae</taxon>
        <taxon>Peloderinae</taxon>
        <taxon>Caenorhabditis</taxon>
    </lineage>
</organism>
<dbReference type="AlphaFoldDB" id="A0A2Q4SKB5"/>
<evidence type="ECO:0000313" key="3">
    <source>
        <dbReference type="Proteomes" id="UP000005237"/>
    </source>
</evidence>
<reference evidence="2" key="2">
    <citation type="submission" date="2022-06" db="UniProtKB">
        <authorList>
            <consortium name="EnsemblMetazoa"/>
        </authorList>
    </citation>
    <scope>IDENTIFICATION</scope>
    <source>
        <strain evidence="2">DF5081</strain>
    </source>
</reference>
<proteinExistence type="predicted"/>
<keyword evidence="3" id="KW-1185">Reference proteome</keyword>
<dbReference type="InParanoid" id="A0A2Q4SKB5"/>
<dbReference type="STRING" id="281687.A0A2Q4SKB5"/>
<protein>
    <submittedName>
        <fullName evidence="2">DUF5641 domain-containing protein</fullName>
    </submittedName>
</protein>
<evidence type="ECO:0000313" key="2">
    <source>
        <dbReference type="EnsemblMetazoa" id="CJA34545.1"/>
    </source>
</evidence>